<dbReference type="Gene3D" id="3.30.565.60">
    <property type="match status" value="1"/>
</dbReference>
<reference evidence="1" key="1">
    <citation type="submission" date="2018-06" db="EMBL/GenBank/DDBJ databases">
        <authorList>
            <person name="Zhirakovskaya E."/>
        </authorList>
    </citation>
    <scope>NUCLEOTIDE SEQUENCE</scope>
</reference>
<dbReference type="EMBL" id="UOET01000556">
    <property type="protein sequence ID" value="VAW30729.1"/>
    <property type="molecule type" value="Genomic_DNA"/>
</dbReference>
<dbReference type="Pfam" id="PF13749">
    <property type="entry name" value="HATPase_c_4"/>
    <property type="match status" value="1"/>
</dbReference>
<dbReference type="CDD" id="cd00090">
    <property type="entry name" value="HTH_ARSR"/>
    <property type="match status" value="1"/>
</dbReference>
<evidence type="ECO:0000313" key="1">
    <source>
        <dbReference type="EMBL" id="VAW30729.1"/>
    </source>
</evidence>
<dbReference type="InterPro" id="IPR011991">
    <property type="entry name" value="ArsR-like_HTH"/>
</dbReference>
<dbReference type="InterPro" id="IPR036390">
    <property type="entry name" value="WH_DNA-bd_sf"/>
</dbReference>
<protein>
    <submittedName>
        <fullName evidence="1">Uncharacterized protein</fullName>
    </submittedName>
</protein>
<name>A0A3B0V1K9_9ZZZZ</name>
<proteinExistence type="predicted"/>
<organism evidence="1">
    <name type="scientific">hydrothermal vent metagenome</name>
    <dbReference type="NCBI Taxonomy" id="652676"/>
    <lineage>
        <taxon>unclassified sequences</taxon>
        <taxon>metagenomes</taxon>
        <taxon>ecological metagenomes</taxon>
    </lineage>
</organism>
<dbReference type="InterPro" id="IPR038475">
    <property type="entry name" value="RecG_C_sf"/>
</dbReference>
<dbReference type="SUPFAM" id="SSF46785">
    <property type="entry name" value="Winged helix' DNA-binding domain"/>
    <property type="match status" value="1"/>
</dbReference>
<sequence>AFVHRDYSSFSSSIAINIYPDKLEISSYGNLPKGISIKSLSKDHMSVPVNPTIAHIFFLRKWIEKIGIGTVKMISNCRDLGYKAPIWRHKDNTVTVTFPDVVVPFNYNEGISEGISEGIDSLISIAQSEGITKGTSKGITDAVRDSLIDIVNQIVKEETLRASEIAKKLDKPYKTIERHIKALREIGAIEFIGSKRAGGYVVTDKLLKKIRK</sequence>
<feature type="non-terminal residue" evidence="1">
    <location>
        <position position="1"/>
    </location>
</feature>
<accession>A0A3B0V1K9</accession>
<dbReference type="Gene3D" id="1.10.10.10">
    <property type="entry name" value="Winged helix-like DNA-binding domain superfamily/Winged helix DNA-binding domain"/>
    <property type="match status" value="1"/>
</dbReference>
<dbReference type="PANTHER" id="PTHR30595:SF6">
    <property type="entry name" value="SCHLAFEN ALBA-2 DOMAIN-CONTAINING PROTEIN"/>
    <property type="match status" value="1"/>
</dbReference>
<dbReference type="PANTHER" id="PTHR30595">
    <property type="entry name" value="GLPR-RELATED TRANSCRIPTIONAL REPRESSOR"/>
    <property type="match status" value="1"/>
</dbReference>
<dbReference type="AlphaFoldDB" id="A0A3B0V1K9"/>
<gene>
    <name evidence="1" type="ORF">MNBD_BACTEROID07-14</name>
</gene>
<dbReference type="InterPro" id="IPR036388">
    <property type="entry name" value="WH-like_DNA-bd_sf"/>
</dbReference>